<feature type="transmembrane region" description="Helical" evidence="1">
    <location>
        <begin position="179"/>
        <end position="197"/>
    </location>
</feature>
<name>A0A2M8LWK8_9ACTN</name>
<proteinExistence type="predicted"/>
<organism evidence="2 3">
    <name type="scientific">Streptomyces carminius</name>
    <dbReference type="NCBI Taxonomy" id="2665496"/>
    <lineage>
        <taxon>Bacteria</taxon>
        <taxon>Bacillati</taxon>
        <taxon>Actinomycetota</taxon>
        <taxon>Actinomycetes</taxon>
        <taxon>Kitasatosporales</taxon>
        <taxon>Streptomycetaceae</taxon>
        <taxon>Streptomyces</taxon>
    </lineage>
</organism>
<protein>
    <submittedName>
        <fullName evidence="2">Uncharacterized protein</fullName>
    </submittedName>
</protein>
<dbReference type="EMBL" id="PGGW01000058">
    <property type="protein sequence ID" value="PJE96343.1"/>
    <property type="molecule type" value="Genomic_DNA"/>
</dbReference>
<keyword evidence="1" id="KW-0472">Membrane</keyword>
<evidence type="ECO:0000313" key="3">
    <source>
        <dbReference type="Proteomes" id="UP000230407"/>
    </source>
</evidence>
<keyword evidence="1" id="KW-1133">Transmembrane helix</keyword>
<dbReference type="PROSITE" id="PS50244">
    <property type="entry name" value="S5A_REDUCTASE"/>
    <property type="match status" value="1"/>
</dbReference>
<accession>A0A2M8LWK8</accession>
<feature type="transmembrane region" description="Helical" evidence="1">
    <location>
        <begin position="88"/>
        <end position="104"/>
    </location>
</feature>
<feature type="transmembrane region" description="Helical" evidence="1">
    <location>
        <begin position="148"/>
        <end position="173"/>
    </location>
</feature>
<dbReference type="PANTHER" id="PTHR32251">
    <property type="entry name" value="3-OXO-5-ALPHA-STEROID 4-DEHYDROGENASE"/>
    <property type="match status" value="1"/>
</dbReference>
<evidence type="ECO:0000256" key="1">
    <source>
        <dbReference type="SAM" id="Phobius"/>
    </source>
</evidence>
<dbReference type="Proteomes" id="UP000230407">
    <property type="component" value="Unassembled WGS sequence"/>
</dbReference>
<feature type="transmembrane region" description="Helical" evidence="1">
    <location>
        <begin position="12"/>
        <end position="35"/>
    </location>
</feature>
<dbReference type="GO" id="GO:0016020">
    <property type="term" value="C:membrane"/>
    <property type="evidence" value="ECO:0007669"/>
    <property type="project" value="TreeGrafter"/>
</dbReference>
<dbReference type="Gene3D" id="1.20.120.1630">
    <property type="match status" value="1"/>
</dbReference>
<dbReference type="InterPro" id="IPR010721">
    <property type="entry name" value="UstE-like"/>
</dbReference>
<dbReference type="PANTHER" id="PTHR32251:SF17">
    <property type="entry name" value="STEROID 5-ALPHA REDUCTASE C-TERMINAL DOMAIN-CONTAINING PROTEIN"/>
    <property type="match status" value="1"/>
</dbReference>
<sequence>MYGRHDPSTGPKLLVTACNALAVAGAAWFLLLGGTDTVGDWFGTDLERADTLRRVLLVSLSAVYLLRFVATTFVMLKRKMEWSEAATVGAWVVVIHGTMAYFGGTDTDSPGFLVWLGVVLYAVGSWLNTGSEYQRKLWKQRPENKGRLYTGGLFRYSMHINYFGDTVLFTGFALVTGTVWAFAIPLVMACMFVFLNIPMLDKYLAERYGEAFEEYSARTAKFIPFVY</sequence>
<keyword evidence="3" id="KW-1185">Reference proteome</keyword>
<feature type="transmembrane region" description="Helical" evidence="1">
    <location>
        <begin position="55"/>
        <end position="76"/>
    </location>
</feature>
<dbReference type="AlphaFoldDB" id="A0A2M8LWK8"/>
<dbReference type="Pfam" id="PF06966">
    <property type="entry name" value="DUF1295"/>
    <property type="match status" value="1"/>
</dbReference>
<feature type="transmembrane region" description="Helical" evidence="1">
    <location>
        <begin position="110"/>
        <end position="127"/>
    </location>
</feature>
<evidence type="ECO:0000313" key="2">
    <source>
        <dbReference type="EMBL" id="PJE96343.1"/>
    </source>
</evidence>
<reference evidence="2 3" key="1">
    <citation type="submission" date="2017-11" db="EMBL/GenBank/DDBJ databases">
        <title>Streptomyces carmine sp. nov., a novel actinomycete isolated from Sophora alopecuroides in Xinjiang, China.</title>
        <authorList>
            <person name="Wang Y."/>
            <person name="Luo X."/>
            <person name="Wan C."/>
            <person name="Zhang L."/>
        </authorList>
    </citation>
    <scope>NUCLEOTIDE SEQUENCE [LARGE SCALE GENOMIC DNA]</scope>
    <source>
        <strain evidence="2 3">TRM SA0054</strain>
    </source>
</reference>
<keyword evidence="1" id="KW-0812">Transmembrane</keyword>
<comment type="caution">
    <text evidence="2">The sequence shown here is derived from an EMBL/GenBank/DDBJ whole genome shotgun (WGS) entry which is preliminary data.</text>
</comment>
<dbReference type="RefSeq" id="WP_100202838.1">
    <property type="nucleotide sequence ID" value="NZ_PGGW01000058.1"/>
</dbReference>
<gene>
    <name evidence="2" type="ORF">CUT44_17585</name>
</gene>